<dbReference type="FunFam" id="3.90.550.50:FF:000001">
    <property type="entry name" value="Hexosyltransferase"/>
    <property type="match status" value="1"/>
</dbReference>
<evidence type="ECO:0000256" key="11">
    <source>
        <dbReference type="RuleBase" id="RU363063"/>
    </source>
</evidence>
<evidence type="ECO:0000256" key="7">
    <source>
        <dbReference type="ARBA" id="ARBA00022989"/>
    </source>
</evidence>
<dbReference type="VEuPathDB" id="VectorBase:PHUM582210"/>
<evidence type="ECO:0000256" key="4">
    <source>
        <dbReference type="ARBA" id="ARBA00022679"/>
    </source>
</evidence>
<dbReference type="EC" id="2.4.1.-" evidence="11"/>
<evidence type="ECO:0000256" key="8">
    <source>
        <dbReference type="ARBA" id="ARBA00023034"/>
    </source>
</evidence>
<protein>
    <recommendedName>
        <fullName evidence="11">Hexosyltransferase</fullName>
        <ecNumber evidence="11">2.4.1.-</ecNumber>
    </recommendedName>
</protein>
<reference evidence="13" key="3">
    <citation type="submission" date="2020-05" db="UniProtKB">
        <authorList>
            <consortium name="EnsemblMetazoa"/>
        </authorList>
    </citation>
    <scope>IDENTIFICATION</scope>
    <source>
        <strain evidence="13">USDA</strain>
    </source>
</reference>
<evidence type="ECO:0000313" key="12">
    <source>
        <dbReference type="EMBL" id="EEB19656.1"/>
    </source>
</evidence>
<dbReference type="AlphaFoldDB" id="E0W1S4"/>
<dbReference type="EnsemblMetazoa" id="PHUM582210-RA">
    <property type="protein sequence ID" value="PHUM582210-PA"/>
    <property type="gene ID" value="PHUM582210"/>
</dbReference>
<dbReference type="EMBL" id="AAZO01008546">
    <property type="status" value="NOT_ANNOTATED_CDS"/>
    <property type="molecule type" value="Genomic_DNA"/>
</dbReference>
<evidence type="ECO:0000256" key="10">
    <source>
        <dbReference type="ARBA" id="ARBA00023180"/>
    </source>
</evidence>
<dbReference type="OrthoDB" id="115198at2759"/>
<name>E0W1S4_PEDHC</name>
<evidence type="ECO:0000256" key="5">
    <source>
        <dbReference type="ARBA" id="ARBA00022692"/>
    </source>
</evidence>
<dbReference type="GeneID" id="8232480"/>
<dbReference type="GO" id="GO:0016758">
    <property type="term" value="F:hexosyltransferase activity"/>
    <property type="evidence" value="ECO:0007669"/>
    <property type="project" value="InterPro"/>
</dbReference>
<keyword evidence="6 11" id="KW-0735">Signal-anchor</keyword>
<dbReference type="Proteomes" id="UP000009046">
    <property type="component" value="Unassembled WGS sequence"/>
</dbReference>
<evidence type="ECO:0000256" key="3">
    <source>
        <dbReference type="ARBA" id="ARBA00022676"/>
    </source>
</evidence>
<keyword evidence="5 11" id="KW-0812">Transmembrane</keyword>
<keyword evidence="14" id="KW-1185">Reference proteome</keyword>
<keyword evidence="4 12" id="KW-0808">Transferase</keyword>
<comment type="subcellular location">
    <subcellularLocation>
        <location evidence="1 11">Golgi apparatus membrane</location>
        <topology evidence="1 11">Single-pass type II membrane protein</topology>
    </subcellularLocation>
</comment>
<comment type="similarity">
    <text evidence="2 11">Belongs to the glycosyltransferase 31 family.</text>
</comment>
<dbReference type="GO" id="GO:0006493">
    <property type="term" value="P:protein O-linked glycosylation"/>
    <property type="evidence" value="ECO:0007669"/>
    <property type="project" value="TreeGrafter"/>
</dbReference>
<dbReference type="GO" id="GO:0000139">
    <property type="term" value="C:Golgi membrane"/>
    <property type="evidence" value="ECO:0007669"/>
    <property type="project" value="UniProtKB-SubCell"/>
</dbReference>
<dbReference type="HOGENOM" id="CLU_036849_2_0_1"/>
<dbReference type="InParanoid" id="E0W1S4"/>
<evidence type="ECO:0000256" key="6">
    <source>
        <dbReference type="ARBA" id="ARBA00022968"/>
    </source>
</evidence>
<evidence type="ECO:0000256" key="2">
    <source>
        <dbReference type="ARBA" id="ARBA00008661"/>
    </source>
</evidence>
<keyword evidence="3 11" id="KW-0328">Glycosyltransferase</keyword>
<dbReference type="PANTHER" id="PTHR11214">
    <property type="entry name" value="BETA-1,3-N-ACETYLGLUCOSAMINYLTRANSFERASE"/>
    <property type="match status" value="1"/>
</dbReference>
<keyword evidence="10" id="KW-0325">Glycoprotein</keyword>
<organism>
    <name type="scientific">Pediculus humanus subsp. corporis</name>
    <name type="common">Body louse</name>
    <dbReference type="NCBI Taxonomy" id="121224"/>
    <lineage>
        <taxon>Eukaryota</taxon>
        <taxon>Metazoa</taxon>
        <taxon>Ecdysozoa</taxon>
        <taxon>Arthropoda</taxon>
        <taxon>Hexapoda</taxon>
        <taxon>Insecta</taxon>
        <taxon>Pterygota</taxon>
        <taxon>Neoptera</taxon>
        <taxon>Paraneoptera</taxon>
        <taxon>Psocodea</taxon>
        <taxon>Troctomorpha</taxon>
        <taxon>Phthiraptera</taxon>
        <taxon>Anoplura</taxon>
        <taxon>Pediculidae</taxon>
        <taxon>Pediculus</taxon>
    </lineage>
</organism>
<feature type="transmembrane region" description="Helical" evidence="11">
    <location>
        <begin position="232"/>
        <end position="255"/>
    </location>
</feature>
<evidence type="ECO:0000256" key="9">
    <source>
        <dbReference type="ARBA" id="ARBA00023136"/>
    </source>
</evidence>
<dbReference type="OMA" id="QPYSINE"/>
<dbReference type="KEGG" id="phu:Phum_PHUM582210"/>
<accession>E0W1S4</accession>
<keyword evidence="9 11" id="KW-0472">Membrane</keyword>
<dbReference type="RefSeq" id="XP_002432394.1">
    <property type="nucleotide sequence ID" value="XM_002432349.1"/>
</dbReference>
<dbReference type="FunCoup" id="E0W1S4">
    <property type="interactions" value="68"/>
</dbReference>
<keyword evidence="8 11" id="KW-0333">Golgi apparatus</keyword>
<keyword evidence="7 11" id="KW-1133">Transmembrane helix</keyword>
<reference evidence="12" key="2">
    <citation type="submission" date="2007-04" db="EMBL/GenBank/DDBJ databases">
        <title>The genome of the human body louse.</title>
        <authorList>
            <consortium name="The Human Body Louse Genome Consortium"/>
            <person name="Kirkness E."/>
            <person name="Walenz B."/>
            <person name="Hass B."/>
            <person name="Bruggner R."/>
            <person name="Strausberg R."/>
        </authorList>
    </citation>
    <scope>NUCLEOTIDE SEQUENCE</scope>
    <source>
        <strain evidence="12">USDA</strain>
    </source>
</reference>
<evidence type="ECO:0000256" key="1">
    <source>
        <dbReference type="ARBA" id="ARBA00004323"/>
    </source>
</evidence>
<dbReference type="EMBL" id="DS235873">
    <property type="protein sequence ID" value="EEB19656.1"/>
    <property type="molecule type" value="Genomic_DNA"/>
</dbReference>
<dbReference type="Gene3D" id="3.90.550.50">
    <property type="match status" value="1"/>
</dbReference>
<sequence>MIYTWKNMGWNNNGTMGKNDFTRLVNLDDFKFLKNTFSCDSNSNNKNNTNPTLLILIHTAPNNFEKRKIIRDTWGSIVDSRYRLLFLLGLPDTSSLQHKLDKENESHGDIVQGNFVDAYRNLTYKHVMALKWTKYFCPNVKYLLKTDDDVFVNVPKFLNYIDDPTGDLPKTHLMRCLPEYKAIARRSNRSKWKVTTKEYQYRHYPPFCQGFSIMYSYDVVKSLYSLAQRSKFFWIDDVLITGFLGMVAGFTPSSFGRLMMSRKNLYKVSDRDWDVVPYLLGPCNLQETDIKKLWDKLNYKSFK</sequence>
<proteinExistence type="inferred from homology"/>
<gene>
    <name evidence="13" type="primary">8232480</name>
    <name evidence="12" type="ORF">Phum_PHUM582210</name>
</gene>
<dbReference type="CTD" id="8232480"/>
<dbReference type="InterPro" id="IPR002659">
    <property type="entry name" value="Glyco_trans_31"/>
</dbReference>
<evidence type="ECO:0000313" key="13">
    <source>
        <dbReference type="EnsemblMetazoa" id="PHUM582210-PA"/>
    </source>
</evidence>
<dbReference type="Pfam" id="PF01762">
    <property type="entry name" value="Galactosyl_T"/>
    <property type="match status" value="1"/>
</dbReference>
<reference evidence="12" key="1">
    <citation type="submission" date="2007-04" db="EMBL/GenBank/DDBJ databases">
        <title>Annotation of Pediculus humanus corporis strain USDA.</title>
        <authorList>
            <person name="Kirkness E."/>
            <person name="Hannick L."/>
            <person name="Hass B."/>
            <person name="Bruggner R."/>
            <person name="Lawson D."/>
            <person name="Bidwell S."/>
            <person name="Joardar V."/>
            <person name="Caler E."/>
            <person name="Walenz B."/>
            <person name="Inman J."/>
            <person name="Schobel S."/>
            <person name="Galinsky K."/>
            <person name="Amedeo P."/>
            <person name="Strausberg R."/>
        </authorList>
    </citation>
    <scope>NUCLEOTIDE SEQUENCE</scope>
    <source>
        <strain evidence="12">USDA</strain>
    </source>
</reference>
<dbReference type="eggNOG" id="KOG2287">
    <property type="taxonomic scope" value="Eukaryota"/>
</dbReference>
<dbReference type="PANTHER" id="PTHR11214:SF376">
    <property type="entry name" value="HEXOSYLTRANSFERASE"/>
    <property type="match status" value="1"/>
</dbReference>
<evidence type="ECO:0000313" key="14">
    <source>
        <dbReference type="Proteomes" id="UP000009046"/>
    </source>
</evidence>